<dbReference type="EMBL" id="CP058708">
    <property type="protein sequence ID" value="QLH49948.1"/>
    <property type="molecule type" value="Genomic_DNA"/>
</dbReference>
<name>A0A7D5NCR5_9PROT</name>
<dbReference type="KEGG" id="acog:HWD57_09270"/>
<organism evidence="1 2">
    <name type="scientific">Candidatus Accumulibacter cognatus</name>
    <dbReference type="NCBI Taxonomy" id="2954383"/>
    <lineage>
        <taxon>Bacteria</taxon>
        <taxon>Pseudomonadati</taxon>
        <taxon>Pseudomonadota</taxon>
        <taxon>Betaproteobacteria</taxon>
        <taxon>Candidatus Accumulibacter</taxon>
    </lineage>
</organism>
<evidence type="ECO:0000313" key="1">
    <source>
        <dbReference type="EMBL" id="QLH49948.1"/>
    </source>
</evidence>
<reference evidence="1 2" key="1">
    <citation type="journal article" date="2019" name="Microbiome">
        <title>Annotated bacterial chromosomes from frame-shift-corrected long-read metagenomic data.</title>
        <authorList>
            <person name="Arumugam K."/>
            <person name="Bagci C."/>
            <person name="Bessarab I."/>
            <person name="Beier S."/>
            <person name="Buchfink B."/>
            <person name="Gorska A."/>
            <person name="Qiu G."/>
            <person name="Huson D.H."/>
            <person name="Williams R.B.H."/>
        </authorList>
    </citation>
    <scope>NUCLEOTIDE SEQUENCE [LARGE SCALE GENOMIC DNA]</scope>
    <source>
        <strain evidence="1">SSA1</strain>
    </source>
</reference>
<gene>
    <name evidence="1" type="ORF">HWD57_09270</name>
</gene>
<proteinExistence type="predicted"/>
<protein>
    <submittedName>
        <fullName evidence="1">Uncharacterized protein</fullName>
    </submittedName>
</protein>
<sequence length="285" mass="30778">MRIAVSPLLAAVLRHQDEQGRRGCLSACASHPSLATATFVLKRLTSVNSAGVSVRTGTKIVHLYLALWLERIALLADVDDLRNVMPNTPQISYPIEVPSDVAPGQVLTVGYLLASLAGLVAPSISGRWYARPAAKDYLLSRDDFPGVIQCYPAIERPCADDSAELLCTLTLDVDLPLDQTTLQWVDVELVVRDAGVWRRLPIEMEEVDAASNAGNDEAEGDAEAGDSSARLIYRLWADEERSAHRIDLVAIRSALANARWVHRCDGAGLFLAGAIDLDSATPSPA</sequence>
<evidence type="ECO:0000313" key="2">
    <source>
        <dbReference type="Proteomes" id="UP000509684"/>
    </source>
</evidence>
<dbReference type="AlphaFoldDB" id="A0A7D5NCR5"/>
<dbReference type="Proteomes" id="UP000509684">
    <property type="component" value="Chromosome"/>
</dbReference>
<accession>A0A7D5NCR5</accession>